<dbReference type="PANTHER" id="PTHR40446">
    <property type="entry name" value="N-ACETYLGLUCOSAMINE-1-PHOSPHODIESTER ALPHA-N-ACETYLGLUCOSAMINIDASE"/>
    <property type="match status" value="1"/>
</dbReference>
<accession>A6G841</accession>
<evidence type="ECO:0000313" key="3">
    <source>
        <dbReference type="EMBL" id="EDM78003.1"/>
    </source>
</evidence>
<dbReference type="GO" id="GO:0033299">
    <property type="term" value="P:secretion of lysosomal enzymes"/>
    <property type="evidence" value="ECO:0007669"/>
    <property type="project" value="TreeGrafter"/>
</dbReference>
<dbReference type="EMBL" id="ABCS01000037">
    <property type="protein sequence ID" value="EDM78003.1"/>
    <property type="molecule type" value="Genomic_DNA"/>
</dbReference>
<feature type="region of interest" description="Disordered" evidence="1">
    <location>
        <begin position="32"/>
        <end position="51"/>
    </location>
</feature>
<organism evidence="3 4">
    <name type="scientific">Plesiocystis pacifica SIR-1</name>
    <dbReference type="NCBI Taxonomy" id="391625"/>
    <lineage>
        <taxon>Bacteria</taxon>
        <taxon>Pseudomonadati</taxon>
        <taxon>Myxococcota</taxon>
        <taxon>Polyangia</taxon>
        <taxon>Nannocystales</taxon>
        <taxon>Nannocystaceae</taxon>
        <taxon>Plesiocystis</taxon>
    </lineage>
</organism>
<comment type="caution">
    <text evidence="3">The sequence shown here is derived from an EMBL/GenBank/DDBJ whole genome shotgun (WGS) entry which is preliminary data.</text>
</comment>
<dbReference type="AlphaFoldDB" id="A6G841"/>
<protein>
    <recommendedName>
        <fullName evidence="2">Phosphodiester glycosidase domain-containing protein</fullName>
    </recommendedName>
</protein>
<dbReference type="Proteomes" id="UP000005801">
    <property type="component" value="Unassembled WGS sequence"/>
</dbReference>
<dbReference type="RefSeq" id="WP_006972886.1">
    <property type="nucleotide sequence ID" value="NZ_ABCS01000037.1"/>
</dbReference>
<proteinExistence type="predicted"/>
<dbReference type="Pfam" id="PF09992">
    <property type="entry name" value="NAGPA"/>
    <property type="match status" value="1"/>
</dbReference>
<gene>
    <name evidence="3" type="ORF">PPSIR1_19379</name>
</gene>
<dbReference type="PANTHER" id="PTHR40446:SF2">
    <property type="entry name" value="N-ACETYLGLUCOSAMINE-1-PHOSPHODIESTER ALPHA-N-ACETYLGLUCOSAMINIDASE"/>
    <property type="match status" value="1"/>
</dbReference>
<name>A6G841_9BACT</name>
<dbReference type="OrthoDB" id="9809781at2"/>
<dbReference type="InterPro" id="IPR018711">
    <property type="entry name" value="NAGPA"/>
</dbReference>
<keyword evidence="4" id="KW-1185">Reference proteome</keyword>
<dbReference type="eggNOG" id="COG4632">
    <property type="taxonomic scope" value="Bacteria"/>
</dbReference>
<evidence type="ECO:0000256" key="1">
    <source>
        <dbReference type="SAM" id="MobiDB-lite"/>
    </source>
</evidence>
<evidence type="ECO:0000259" key="2">
    <source>
        <dbReference type="Pfam" id="PF09992"/>
    </source>
</evidence>
<sequence>MSGADGRSWLEPCAEFCRAEGLEPSLLKLLDGFRAPDPRGGPPPPPEPRAHGDFAALEAELLVEPVFEDLAGELVGVDAKQAAMFARRLRSLDGAFAEAPEDAGARLLRVGFRQRLRGIVHAPGPRALRLRALGDFYYSHLARHRHRRRDLPSVVERLGALAFEAVAPGLEHARVAQACAEGPVHLNVLRVDPQRVRLAVDDRREGVRAGQPFTEWTRQRGATAAVSGGFFLYSEPDIEAPSARYDPVGLLLGEGRCLSPPVFARGALLLDAEGGVAIEPLGLGGTHLRLADGRPLDAAEAARWNRSRARIGPDAPSLAIVGRRVVAVGRGLPVPLNGFVVPTPETVEVGAEVAYEPLRGSGGRPLVAGIAGGPMLLEGGALTLDLRREDFWGSAPPVTFSQDETGDQNLLPRLAVGLDHAQRLVFVAVDGRDFGRALGMTLGGVGEVLQALGCHTATNLDGGASKRMVLRGRALDLSSTELQGSGDTATAGRVRPVHSAISMFADR</sequence>
<dbReference type="STRING" id="391625.PPSIR1_19379"/>
<feature type="domain" description="Phosphodiester glycosidase" evidence="2">
    <location>
        <begin position="360"/>
        <end position="501"/>
    </location>
</feature>
<evidence type="ECO:0000313" key="4">
    <source>
        <dbReference type="Proteomes" id="UP000005801"/>
    </source>
</evidence>
<reference evidence="3 4" key="1">
    <citation type="submission" date="2007-06" db="EMBL/GenBank/DDBJ databases">
        <authorList>
            <person name="Shimkets L."/>
            <person name="Ferriera S."/>
            <person name="Johnson J."/>
            <person name="Kravitz S."/>
            <person name="Beeson K."/>
            <person name="Sutton G."/>
            <person name="Rogers Y.-H."/>
            <person name="Friedman R."/>
            <person name="Frazier M."/>
            <person name="Venter J.C."/>
        </authorList>
    </citation>
    <scope>NUCLEOTIDE SEQUENCE [LARGE SCALE GENOMIC DNA]</scope>
    <source>
        <strain evidence="3 4">SIR-1</strain>
    </source>
</reference>